<gene>
    <name evidence="8" type="ORF">RDWZM_003531</name>
</gene>
<dbReference type="InterPro" id="IPR017907">
    <property type="entry name" value="Znf_RING_CS"/>
</dbReference>
<dbReference type="AlphaFoldDB" id="A0A9Q0MFK4"/>
<evidence type="ECO:0000256" key="1">
    <source>
        <dbReference type="ARBA" id="ARBA00022679"/>
    </source>
</evidence>
<proteinExistence type="predicted"/>
<dbReference type="InterPro" id="IPR013083">
    <property type="entry name" value="Znf_RING/FYVE/PHD"/>
</dbReference>
<name>A0A9Q0MFK4_BLOTA</name>
<feature type="compositionally biased region" description="Low complexity" evidence="6">
    <location>
        <begin position="11"/>
        <end position="28"/>
    </location>
</feature>
<evidence type="ECO:0000313" key="9">
    <source>
        <dbReference type="Proteomes" id="UP001142055"/>
    </source>
</evidence>
<evidence type="ECO:0000256" key="4">
    <source>
        <dbReference type="ARBA" id="ARBA00022833"/>
    </source>
</evidence>
<dbReference type="Gene3D" id="3.30.40.10">
    <property type="entry name" value="Zinc/RING finger domain, C3HC4 (zinc finger)"/>
    <property type="match status" value="1"/>
</dbReference>
<keyword evidence="3 5" id="KW-0863">Zinc-finger</keyword>
<dbReference type="PROSITE" id="PS50089">
    <property type="entry name" value="ZF_RING_2"/>
    <property type="match status" value="1"/>
</dbReference>
<sequence>MSGRRNLPNFSRSRSAVASTSSYSGSRPSKSRYRETKAEYAFRKSVLKHFKCPFNEEGFCKHEKDVKKCLFAHPNQPDPSDKNSGDNKVSPKYEGDVKDVPLYACVYNLVNSCINQNINVKQKVNSMKSMKAPKNVKTINSCSSGLHLRPEDLVDLENFEILNAELIANIRGERSEGQCGICLDDPSLKRFNKNRRYGILQNCNHRFCENCIAEWRSRSNNQCPVCRKKSNWYLSSKIWIEKEDEKKLAFIRNQRNIVKTYGELESFQPMFFDDNIFQEDFDDFFEVEGYGDGVDDLTPDTESDYSSEDYRYGIDFDDDEEEGDFYLHDIEFFTH</sequence>
<feature type="domain" description="RING-type" evidence="7">
    <location>
        <begin position="179"/>
        <end position="227"/>
    </location>
</feature>
<evidence type="ECO:0000313" key="8">
    <source>
        <dbReference type="EMBL" id="KAJ6224986.1"/>
    </source>
</evidence>
<evidence type="ECO:0000256" key="5">
    <source>
        <dbReference type="PROSITE-ProRule" id="PRU00175"/>
    </source>
</evidence>
<keyword evidence="1" id="KW-0808">Transferase</keyword>
<dbReference type="Pfam" id="PF13639">
    <property type="entry name" value="zf-RING_2"/>
    <property type="match status" value="1"/>
</dbReference>
<dbReference type="Proteomes" id="UP001142055">
    <property type="component" value="Chromosome 1"/>
</dbReference>
<dbReference type="SUPFAM" id="SSF57850">
    <property type="entry name" value="RING/U-box"/>
    <property type="match status" value="1"/>
</dbReference>
<comment type="caution">
    <text evidence="8">The sequence shown here is derived from an EMBL/GenBank/DDBJ whole genome shotgun (WGS) entry which is preliminary data.</text>
</comment>
<dbReference type="SMART" id="SM00184">
    <property type="entry name" value="RING"/>
    <property type="match status" value="1"/>
</dbReference>
<keyword evidence="4" id="KW-0862">Zinc</keyword>
<protein>
    <recommendedName>
        <fullName evidence="7">RING-type domain-containing protein</fullName>
    </recommendedName>
</protein>
<evidence type="ECO:0000256" key="3">
    <source>
        <dbReference type="ARBA" id="ARBA00022771"/>
    </source>
</evidence>
<feature type="compositionally biased region" description="Basic and acidic residues" evidence="6">
    <location>
        <begin position="79"/>
        <end position="93"/>
    </location>
</feature>
<dbReference type="InterPro" id="IPR001841">
    <property type="entry name" value="Znf_RING"/>
</dbReference>
<accession>A0A9Q0MFK4</accession>
<organism evidence="8 9">
    <name type="scientific">Blomia tropicalis</name>
    <name type="common">Mite</name>
    <dbReference type="NCBI Taxonomy" id="40697"/>
    <lineage>
        <taxon>Eukaryota</taxon>
        <taxon>Metazoa</taxon>
        <taxon>Ecdysozoa</taxon>
        <taxon>Arthropoda</taxon>
        <taxon>Chelicerata</taxon>
        <taxon>Arachnida</taxon>
        <taxon>Acari</taxon>
        <taxon>Acariformes</taxon>
        <taxon>Sarcoptiformes</taxon>
        <taxon>Astigmata</taxon>
        <taxon>Glycyphagoidea</taxon>
        <taxon>Echimyopodidae</taxon>
        <taxon>Blomia</taxon>
    </lineage>
</organism>
<keyword evidence="2" id="KW-0479">Metal-binding</keyword>
<keyword evidence="9" id="KW-1185">Reference proteome</keyword>
<dbReference type="EMBL" id="JAPWDV010000001">
    <property type="protein sequence ID" value="KAJ6224986.1"/>
    <property type="molecule type" value="Genomic_DNA"/>
</dbReference>
<dbReference type="GO" id="GO:0000209">
    <property type="term" value="P:protein polyubiquitination"/>
    <property type="evidence" value="ECO:0007669"/>
    <property type="project" value="InterPro"/>
</dbReference>
<feature type="region of interest" description="Disordered" evidence="6">
    <location>
        <begin position="71"/>
        <end position="93"/>
    </location>
</feature>
<evidence type="ECO:0000256" key="2">
    <source>
        <dbReference type="ARBA" id="ARBA00022723"/>
    </source>
</evidence>
<dbReference type="PANTHER" id="PTHR11224:SF10">
    <property type="entry name" value="IP09428P-RELATED"/>
    <property type="match status" value="1"/>
</dbReference>
<dbReference type="PROSITE" id="PS00518">
    <property type="entry name" value="ZF_RING_1"/>
    <property type="match status" value="1"/>
</dbReference>
<evidence type="ECO:0000256" key="6">
    <source>
        <dbReference type="SAM" id="MobiDB-lite"/>
    </source>
</evidence>
<dbReference type="InterPro" id="IPR045072">
    <property type="entry name" value="MKRN-like"/>
</dbReference>
<dbReference type="GO" id="GO:0008270">
    <property type="term" value="F:zinc ion binding"/>
    <property type="evidence" value="ECO:0007669"/>
    <property type="project" value="UniProtKB-KW"/>
</dbReference>
<evidence type="ECO:0000259" key="7">
    <source>
        <dbReference type="PROSITE" id="PS50089"/>
    </source>
</evidence>
<dbReference type="GO" id="GO:0061630">
    <property type="term" value="F:ubiquitin protein ligase activity"/>
    <property type="evidence" value="ECO:0007669"/>
    <property type="project" value="InterPro"/>
</dbReference>
<reference evidence="8" key="1">
    <citation type="submission" date="2022-12" db="EMBL/GenBank/DDBJ databases">
        <title>Genome assemblies of Blomia tropicalis.</title>
        <authorList>
            <person name="Cui Y."/>
        </authorList>
    </citation>
    <scope>NUCLEOTIDE SEQUENCE</scope>
    <source>
        <tissue evidence="8">Adult mites</tissue>
    </source>
</reference>
<dbReference type="PANTHER" id="PTHR11224">
    <property type="entry name" value="MAKORIN-RELATED"/>
    <property type="match status" value="1"/>
</dbReference>
<feature type="region of interest" description="Disordered" evidence="6">
    <location>
        <begin position="1"/>
        <end position="35"/>
    </location>
</feature>